<dbReference type="FunFam" id="3.30.1360.40:FF:000001">
    <property type="entry name" value="Ribosome-recycling factor"/>
    <property type="match status" value="1"/>
</dbReference>
<reference evidence="8 9" key="1">
    <citation type="submission" date="2018-03" db="EMBL/GenBank/DDBJ databases">
        <title>Genome sequencing of Phreatobacter sp.</title>
        <authorList>
            <person name="Kim S.-J."/>
            <person name="Heo J."/>
            <person name="Kwon S.-W."/>
        </authorList>
    </citation>
    <scope>NUCLEOTIDE SEQUENCE [LARGE SCALE GENOMIC DNA]</scope>
    <source>
        <strain evidence="8 9">S-12</strain>
    </source>
</reference>
<dbReference type="GO" id="GO:0005829">
    <property type="term" value="C:cytosol"/>
    <property type="evidence" value="ECO:0007669"/>
    <property type="project" value="GOC"/>
</dbReference>
<dbReference type="InterPro" id="IPR023584">
    <property type="entry name" value="Ribosome_recyc_fac_dom"/>
</dbReference>
<name>A0A2S0NAM4_9HYPH</name>
<organism evidence="8 9">
    <name type="scientific">Phreatobacter cathodiphilus</name>
    <dbReference type="NCBI Taxonomy" id="1868589"/>
    <lineage>
        <taxon>Bacteria</taxon>
        <taxon>Pseudomonadati</taxon>
        <taxon>Pseudomonadota</taxon>
        <taxon>Alphaproteobacteria</taxon>
        <taxon>Hyphomicrobiales</taxon>
        <taxon>Phreatobacteraceae</taxon>
        <taxon>Phreatobacter</taxon>
    </lineage>
</organism>
<dbReference type="HAMAP" id="MF_00040">
    <property type="entry name" value="RRF"/>
    <property type="match status" value="1"/>
</dbReference>
<gene>
    <name evidence="6" type="primary">frr</name>
    <name evidence="8" type="ORF">C6569_07835</name>
</gene>
<evidence type="ECO:0000256" key="1">
    <source>
        <dbReference type="ARBA" id="ARBA00004496"/>
    </source>
</evidence>
<dbReference type="EMBL" id="CP027668">
    <property type="protein sequence ID" value="AVO44981.1"/>
    <property type="molecule type" value="Genomic_DNA"/>
</dbReference>
<dbReference type="NCBIfam" id="TIGR00496">
    <property type="entry name" value="frr"/>
    <property type="match status" value="1"/>
</dbReference>
<evidence type="ECO:0000256" key="4">
    <source>
        <dbReference type="ARBA" id="ARBA00022917"/>
    </source>
</evidence>
<dbReference type="InterPro" id="IPR002661">
    <property type="entry name" value="Ribosome_recyc_fac"/>
</dbReference>
<accession>A0A2S0NAM4</accession>
<evidence type="ECO:0000259" key="7">
    <source>
        <dbReference type="Pfam" id="PF01765"/>
    </source>
</evidence>
<keyword evidence="3 6" id="KW-0963">Cytoplasm</keyword>
<keyword evidence="9" id="KW-1185">Reference proteome</keyword>
<dbReference type="SUPFAM" id="SSF55194">
    <property type="entry name" value="Ribosome recycling factor, RRF"/>
    <property type="match status" value="1"/>
</dbReference>
<evidence type="ECO:0000256" key="5">
    <source>
        <dbReference type="ARBA" id="ARBA00025050"/>
    </source>
</evidence>
<evidence type="ECO:0000256" key="6">
    <source>
        <dbReference type="HAMAP-Rule" id="MF_00040"/>
    </source>
</evidence>
<dbReference type="GO" id="GO:0043023">
    <property type="term" value="F:ribosomal large subunit binding"/>
    <property type="evidence" value="ECO:0007669"/>
    <property type="project" value="TreeGrafter"/>
</dbReference>
<dbReference type="PANTHER" id="PTHR20982">
    <property type="entry name" value="RIBOSOME RECYCLING FACTOR"/>
    <property type="match status" value="1"/>
</dbReference>
<dbReference type="Gene3D" id="3.30.1360.40">
    <property type="match status" value="1"/>
</dbReference>
<dbReference type="OrthoDB" id="9804006at2"/>
<evidence type="ECO:0000256" key="3">
    <source>
        <dbReference type="ARBA" id="ARBA00022490"/>
    </source>
</evidence>
<protein>
    <recommendedName>
        <fullName evidence="6">Ribosome-recycling factor</fullName>
        <shortName evidence="6">RRF</shortName>
    </recommendedName>
    <alternativeName>
        <fullName evidence="6">Ribosome-releasing factor</fullName>
    </alternativeName>
</protein>
<dbReference type="RefSeq" id="WP_106748322.1">
    <property type="nucleotide sequence ID" value="NZ_CP027668.1"/>
</dbReference>
<evidence type="ECO:0000313" key="9">
    <source>
        <dbReference type="Proteomes" id="UP000237889"/>
    </source>
</evidence>
<comment type="subcellular location">
    <subcellularLocation>
        <location evidence="1 6">Cytoplasm</location>
    </subcellularLocation>
</comment>
<dbReference type="Gene3D" id="1.10.132.20">
    <property type="entry name" value="Ribosome-recycling factor"/>
    <property type="match status" value="1"/>
</dbReference>
<proteinExistence type="inferred from homology"/>
<dbReference type="AlphaFoldDB" id="A0A2S0NAM4"/>
<dbReference type="Proteomes" id="UP000237889">
    <property type="component" value="Chromosome"/>
</dbReference>
<evidence type="ECO:0000313" key="8">
    <source>
        <dbReference type="EMBL" id="AVO44981.1"/>
    </source>
</evidence>
<dbReference type="InterPro" id="IPR036191">
    <property type="entry name" value="RRF_sf"/>
</dbReference>
<dbReference type="FunFam" id="1.10.132.20:FF:000001">
    <property type="entry name" value="Ribosome-recycling factor"/>
    <property type="match status" value="1"/>
</dbReference>
<dbReference type="PANTHER" id="PTHR20982:SF3">
    <property type="entry name" value="MITOCHONDRIAL RIBOSOME RECYCLING FACTOR PSEUDO 1"/>
    <property type="match status" value="1"/>
</dbReference>
<sequence>MAASPTFDLGDLTRRMQSSIASFKHELGTLRTGRASPNLLDPIQVEAYGQSMHINQVATVSVPEPRLLSVQVWDRSMVGPVEKAIRESSLGLNPQTEGQVIRLRIPELTQDRRKDMVKVAHKYAEGARVAIRHIRRDGMDILKAKEKDHSMSEDENVRAADQVQKETDKHIAEIDQLLVQKEKEIMTV</sequence>
<dbReference type="Pfam" id="PF01765">
    <property type="entry name" value="RRF"/>
    <property type="match status" value="1"/>
</dbReference>
<dbReference type="GO" id="GO:0002184">
    <property type="term" value="P:cytoplasmic translational termination"/>
    <property type="evidence" value="ECO:0007669"/>
    <property type="project" value="TreeGrafter"/>
</dbReference>
<feature type="domain" description="Ribosome recycling factor" evidence="7">
    <location>
        <begin position="23"/>
        <end position="186"/>
    </location>
</feature>
<dbReference type="KEGG" id="phr:C6569_07835"/>
<dbReference type="CDD" id="cd00520">
    <property type="entry name" value="RRF"/>
    <property type="match status" value="1"/>
</dbReference>
<comment type="similarity">
    <text evidence="2 6">Belongs to the RRF family.</text>
</comment>
<keyword evidence="4 6" id="KW-0648">Protein biosynthesis</keyword>
<evidence type="ECO:0000256" key="2">
    <source>
        <dbReference type="ARBA" id="ARBA00005912"/>
    </source>
</evidence>
<comment type="function">
    <text evidence="5 6">Responsible for the release of ribosomes from messenger RNA at the termination of protein biosynthesis. May increase the efficiency of translation by recycling ribosomes from one round of translation to another.</text>
</comment>